<evidence type="ECO:0000256" key="2">
    <source>
        <dbReference type="PROSITE-ProRule" id="PRU00169"/>
    </source>
</evidence>
<protein>
    <recommendedName>
        <fullName evidence="3">Response regulatory domain-containing protein</fullName>
    </recommendedName>
</protein>
<evidence type="ECO:0000313" key="5">
    <source>
        <dbReference type="Proteomes" id="UP000439752"/>
    </source>
</evidence>
<dbReference type="RefSeq" id="WP_159174032.1">
    <property type="nucleotide sequence ID" value="NZ_LR732312.1"/>
</dbReference>
<dbReference type="PANTHER" id="PTHR44591:SF19">
    <property type="entry name" value="TWO-COMPONENT RESPONSE REGULATOR-RELATED"/>
    <property type="match status" value="1"/>
</dbReference>
<name>A0A653IHK9_9BACL</name>
<sequence length="204" mass="23137">MALYLLVDPHEPTRKILQRKLLAHQQAVMEAVSAEEALDLLEQYDIDVVITELRLPKMDGVELLKQVTLEYPVIRQVVLTDYVQIHTLLAAVNSGNISRLMTKPLRVDATILGILEKIGAEVVELKSRKTIISTAFNEVLLNSNRPYCLFFEDGTIIGQRELNLADKNAPSDEEKDGLRRLEFPTQFGTYILYQSVTKMIMKPV</sequence>
<dbReference type="InterPro" id="IPR050595">
    <property type="entry name" value="Bact_response_regulator"/>
</dbReference>
<reference evidence="4 5" key="1">
    <citation type="submission" date="2019-10" db="EMBL/GenBank/DDBJ databases">
        <authorList>
            <person name="Karimi E."/>
        </authorList>
    </citation>
    <scope>NUCLEOTIDE SEQUENCE [LARGE SCALE GENOMIC DNA]</scope>
    <source>
        <strain evidence="4">Exiguobacterium sp. 9Y</strain>
    </source>
</reference>
<dbReference type="AlphaFoldDB" id="A0A653IHK9"/>
<evidence type="ECO:0000256" key="1">
    <source>
        <dbReference type="ARBA" id="ARBA00022553"/>
    </source>
</evidence>
<dbReference type="EMBL" id="CABWKQ010000032">
    <property type="protein sequence ID" value="VWX38383.1"/>
    <property type="molecule type" value="Genomic_DNA"/>
</dbReference>
<feature type="domain" description="Response regulatory" evidence="3">
    <location>
        <begin position="3"/>
        <end position="118"/>
    </location>
</feature>
<dbReference type="PROSITE" id="PS50110">
    <property type="entry name" value="RESPONSE_REGULATORY"/>
    <property type="match status" value="1"/>
</dbReference>
<dbReference type="SUPFAM" id="SSF52172">
    <property type="entry name" value="CheY-like"/>
    <property type="match status" value="1"/>
</dbReference>
<evidence type="ECO:0000259" key="3">
    <source>
        <dbReference type="PROSITE" id="PS50110"/>
    </source>
</evidence>
<evidence type="ECO:0000313" key="4">
    <source>
        <dbReference type="EMBL" id="VWX38383.1"/>
    </source>
</evidence>
<dbReference type="Proteomes" id="UP000439752">
    <property type="component" value="Unassembled WGS sequence"/>
</dbReference>
<gene>
    <name evidence="4" type="ORF">EXIGUO9Y_380142</name>
</gene>
<keyword evidence="5" id="KW-1185">Reference proteome</keyword>
<dbReference type="Pfam" id="PF00072">
    <property type="entry name" value="Response_reg"/>
    <property type="match status" value="1"/>
</dbReference>
<dbReference type="Gene3D" id="3.40.50.2300">
    <property type="match status" value="1"/>
</dbReference>
<dbReference type="InterPro" id="IPR011006">
    <property type="entry name" value="CheY-like_superfamily"/>
</dbReference>
<dbReference type="InterPro" id="IPR001789">
    <property type="entry name" value="Sig_transdc_resp-reg_receiver"/>
</dbReference>
<dbReference type="GO" id="GO:0000160">
    <property type="term" value="P:phosphorelay signal transduction system"/>
    <property type="evidence" value="ECO:0007669"/>
    <property type="project" value="InterPro"/>
</dbReference>
<keyword evidence="1" id="KW-0597">Phosphoprotein</keyword>
<dbReference type="PANTHER" id="PTHR44591">
    <property type="entry name" value="STRESS RESPONSE REGULATOR PROTEIN 1"/>
    <property type="match status" value="1"/>
</dbReference>
<accession>A0A653IHK9</accession>
<organism evidence="4 5">
    <name type="scientific">Exiguobacterium oxidotolerans</name>
    <dbReference type="NCBI Taxonomy" id="223958"/>
    <lineage>
        <taxon>Bacteria</taxon>
        <taxon>Bacillati</taxon>
        <taxon>Bacillota</taxon>
        <taxon>Bacilli</taxon>
        <taxon>Bacillales</taxon>
        <taxon>Bacillales Family XII. Incertae Sedis</taxon>
        <taxon>Exiguobacterium</taxon>
    </lineage>
</organism>
<dbReference type="SMART" id="SM00448">
    <property type="entry name" value="REC"/>
    <property type="match status" value="1"/>
</dbReference>
<proteinExistence type="predicted"/>
<comment type="caution">
    <text evidence="2">Lacks conserved residue(s) required for the propagation of feature annotation.</text>
</comment>